<sequence>MFCISVFTIQILAYGKEIIIELNSRGKIPEGNQMVLFQDVEWARPWNTFTESHVLNSTQVHDSCMHFDNVFISCVSAMTRNYFWEGPQPISDTVECNGRVSCFALADHSILNEVRVFSPLVLSLENWIKVLPHEMFGPHPLETEAYSNRQLYSFTLAKGKKRLYFNPLSLRISFIISFTKTGELFPYNEKPVTIIYPLLLEDGYSDGIYAIDNA</sequence>
<name>A0ACC2SME9_9FUNG</name>
<evidence type="ECO:0000313" key="1">
    <source>
        <dbReference type="EMBL" id="KAJ9063562.1"/>
    </source>
</evidence>
<dbReference type="EMBL" id="QTSX02004971">
    <property type="protein sequence ID" value="KAJ9063562.1"/>
    <property type="molecule type" value="Genomic_DNA"/>
</dbReference>
<organism evidence="1 2">
    <name type="scientific">Entomophthora muscae</name>
    <dbReference type="NCBI Taxonomy" id="34485"/>
    <lineage>
        <taxon>Eukaryota</taxon>
        <taxon>Fungi</taxon>
        <taxon>Fungi incertae sedis</taxon>
        <taxon>Zoopagomycota</taxon>
        <taxon>Entomophthoromycotina</taxon>
        <taxon>Entomophthoromycetes</taxon>
        <taxon>Entomophthorales</taxon>
        <taxon>Entomophthoraceae</taxon>
        <taxon>Entomophthora</taxon>
    </lineage>
</organism>
<evidence type="ECO:0000313" key="2">
    <source>
        <dbReference type="Proteomes" id="UP001165960"/>
    </source>
</evidence>
<gene>
    <name evidence="1" type="ORF">DSO57_1000137</name>
</gene>
<accession>A0ACC2SME9</accession>
<reference evidence="1" key="1">
    <citation type="submission" date="2022-04" db="EMBL/GenBank/DDBJ databases">
        <title>Genome of the entomopathogenic fungus Entomophthora muscae.</title>
        <authorList>
            <person name="Elya C."/>
            <person name="Lovett B.R."/>
            <person name="Lee E."/>
            <person name="Macias A.M."/>
            <person name="Hajek A.E."/>
            <person name="De Bivort B.L."/>
            <person name="Kasson M.T."/>
            <person name="De Fine Licht H.H."/>
            <person name="Stajich J.E."/>
        </authorList>
    </citation>
    <scope>NUCLEOTIDE SEQUENCE</scope>
    <source>
        <strain evidence="1">Berkeley</strain>
    </source>
</reference>
<comment type="caution">
    <text evidence="1">The sequence shown here is derived from an EMBL/GenBank/DDBJ whole genome shotgun (WGS) entry which is preliminary data.</text>
</comment>
<protein>
    <submittedName>
        <fullName evidence="1">Uncharacterized protein</fullName>
    </submittedName>
</protein>
<proteinExistence type="predicted"/>
<dbReference type="Proteomes" id="UP001165960">
    <property type="component" value="Unassembled WGS sequence"/>
</dbReference>
<keyword evidence="2" id="KW-1185">Reference proteome</keyword>